<sequence length="521" mass="57404">MIVAIDGPAGSGKSTVARALAAREGLTYLDTGAMYRAVTLACLERGVDPADADAVAEVAKAVRVSFAPGDGGAAPRVLLDIQDVTEAIRTAEVDRAVSAVSAVPAVREAMVAQQRRIAEGHDVVAEGRDIGTVVFPKAEVKVFLSADPEARAWRRAIEREGGDPTAPDAKVHDKKAYKRVLADIKSRDAQDSARDTSPLKPADDAVRLDSTKLTKDETLDAIAALVDQRRGRSGESRSSTVGRSGESQSSNPGQKALSEASGGKKGKTAKRPKKADEPMRAFHCDFDDYFDHGIDQWPLPSRAWHNFMCGVVYGFTKLYWPWVFEGGEEFMEELARRDKGTVIVQNHVSMVEPVITVVWGWRHGVHIRPVYKKEFEKNDLLTWVFSRTGAIPVNRGTADLKMARRCQRAIQRGESVLIYPEGTRIREDDKKAPIHGGFALIAQMARTDVTPMAVIGVRAVTPDNKLPARPHHVWFKVGRPISFGELGVKGRRQQLDAMEQRAMDRVWRLRAQLRAEHPGEW</sequence>
<comment type="catalytic activity">
    <reaction evidence="7 9">
        <text>dCMP + ATP = dCDP + ADP</text>
        <dbReference type="Rhea" id="RHEA:25094"/>
        <dbReference type="ChEBI" id="CHEBI:30616"/>
        <dbReference type="ChEBI" id="CHEBI:57566"/>
        <dbReference type="ChEBI" id="CHEBI:58593"/>
        <dbReference type="ChEBI" id="CHEBI:456216"/>
        <dbReference type="EC" id="2.7.4.25"/>
    </reaction>
</comment>
<evidence type="ECO:0000259" key="11">
    <source>
        <dbReference type="SMART" id="SM00563"/>
    </source>
</evidence>
<dbReference type="PANTHER" id="PTHR10434">
    <property type="entry name" value="1-ACYL-SN-GLYCEROL-3-PHOSPHATE ACYLTRANSFERASE"/>
    <property type="match status" value="1"/>
</dbReference>
<evidence type="ECO:0000256" key="10">
    <source>
        <dbReference type="SAM" id="MobiDB-lite"/>
    </source>
</evidence>
<feature type="domain" description="Phospholipid/glycerol acyltransferase" evidence="11">
    <location>
        <begin position="341"/>
        <end position="457"/>
    </location>
</feature>
<keyword evidence="3 9" id="KW-0547">Nucleotide-binding</keyword>
<evidence type="ECO:0000256" key="9">
    <source>
        <dbReference type="HAMAP-Rule" id="MF_00238"/>
    </source>
</evidence>
<keyword evidence="5 9" id="KW-0067">ATP-binding</keyword>
<evidence type="ECO:0000256" key="4">
    <source>
        <dbReference type="ARBA" id="ARBA00022777"/>
    </source>
</evidence>
<dbReference type="PANTHER" id="PTHR10434:SF11">
    <property type="entry name" value="1-ACYL-SN-GLYCEROL-3-PHOSPHATE ACYLTRANSFERASE"/>
    <property type="match status" value="1"/>
</dbReference>
<comment type="similarity">
    <text evidence="1 9">Belongs to the cytidylate kinase family. Type 1 subfamily.</text>
</comment>
<dbReference type="CDD" id="cd07989">
    <property type="entry name" value="LPLAT_AGPAT-like"/>
    <property type="match status" value="1"/>
</dbReference>
<keyword evidence="9" id="KW-0963">Cytoplasm</keyword>
<comment type="caution">
    <text evidence="12">The sequence shown here is derived from an EMBL/GenBank/DDBJ whole genome shotgun (WGS) entry which is preliminary data.</text>
</comment>
<protein>
    <recommendedName>
        <fullName evidence="9">Cytidylate kinase</fullName>
        <shortName evidence="9">CK</shortName>
        <ecNumber evidence="9">2.7.4.25</ecNumber>
    </recommendedName>
    <alternativeName>
        <fullName evidence="9">Cytidine monophosphate kinase</fullName>
        <shortName evidence="9">CMP kinase</shortName>
    </alternativeName>
</protein>
<proteinExistence type="inferred from homology"/>
<evidence type="ECO:0000313" key="13">
    <source>
        <dbReference type="Proteomes" id="UP001431693"/>
    </source>
</evidence>
<organism evidence="12 13">
    <name type="scientific">Kribbibacterium absianum</name>
    <dbReference type="NCBI Taxonomy" id="3044210"/>
    <lineage>
        <taxon>Bacteria</taxon>
        <taxon>Bacillati</taxon>
        <taxon>Actinomycetota</taxon>
        <taxon>Coriobacteriia</taxon>
        <taxon>Coriobacteriales</taxon>
        <taxon>Kribbibacteriaceae</taxon>
        <taxon>Kribbibacterium</taxon>
    </lineage>
</organism>
<dbReference type="SUPFAM" id="SSF52540">
    <property type="entry name" value="P-loop containing nucleoside triphosphate hydrolases"/>
    <property type="match status" value="1"/>
</dbReference>
<keyword evidence="4 9" id="KW-0418">Kinase</keyword>
<dbReference type="GO" id="GO:0016301">
    <property type="term" value="F:kinase activity"/>
    <property type="evidence" value="ECO:0007669"/>
    <property type="project" value="UniProtKB-KW"/>
</dbReference>
<feature type="compositionally biased region" description="Low complexity" evidence="10">
    <location>
        <begin position="236"/>
        <end position="247"/>
    </location>
</feature>
<dbReference type="InterPro" id="IPR027417">
    <property type="entry name" value="P-loop_NTPase"/>
</dbReference>
<evidence type="ECO:0000256" key="7">
    <source>
        <dbReference type="ARBA" id="ARBA00047615"/>
    </source>
</evidence>
<gene>
    <name evidence="9 12" type="primary">cmk</name>
    <name evidence="12" type="ORF">QJ043_02375</name>
</gene>
<evidence type="ECO:0000256" key="1">
    <source>
        <dbReference type="ARBA" id="ARBA00009427"/>
    </source>
</evidence>
<dbReference type="SUPFAM" id="SSF69593">
    <property type="entry name" value="Glycerol-3-phosphate (1)-acyltransferase"/>
    <property type="match status" value="1"/>
</dbReference>
<dbReference type="Pfam" id="PF02224">
    <property type="entry name" value="Cytidylate_kin"/>
    <property type="match status" value="1"/>
</dbReference>
<dbReference type="Pfam" id="PF01553">
    <property type="entry name" value="Acyltransferase"/>
    <property type="match status" value="1"/>
</dbReference>
<feature type="region of interest" description="Disordered" evidence="10">
    <location>
        <begin position="187"/>
        <end position="208"/>
    </location>
</feature>
<comment type="catalytic activity">
    <reaction evidence="8 9">
        <text>CMP + ATP = CDP + ADP</text>
        <dbReference type="Rhea" id="RHEA:11600"/>
        <dbReference type="ChEBI" id="CHEBI:30616"/>
        <dbReference type="ChEBI" id="CHEBI:58069"/>
        <dbReference type="ChEBI" id="CHEBI:60377"/>
        <dbReference type="ChEBI" id="CHEBI:456216"/>
        <dbReference type="EC" id="2.7.4.25"/>
    </reaction>
</comment>
<dbReference type="HAMAP" id="MF_00238">
    <property type="entry name" value="Cytidyl_kinase_type1"/>
    <property type="match status" value="1"/>
</dbReference>
<feature type="binding site" evidence="9">
    <location>
        <begin position="7"/>
        <end position="15"/>
    </location>
    <ligand>
        <name>ATP</name>
        <dbReference type="ChEBI" id="CHEBI:30616"/>
    </ligand>
</feature>
<dbReference type="NCBIfam" id="TIGR00017">
    <property type="entry name" value="cmk"/>
    <property type="match status" value="1"/>
</dbReference>
<evidence type="ECO:0000313" key="12">
    <source>
        <dbReference type="EMBL" id="MDJ1128929.1"/>
    </source>
</evidence>
<reference evidence="12" key="1">
    <citation type="submission" date="2023-05" db="EMBL/GenBank/DDBJ databases">
        <title>[olsenella] sp. nov., isolated from a pig farm feces dump.</title>
        <authorList>
            <person name="Chang Y.-H."/>
        </authorList>
    </citation>
    <scope>NUCLEOTIDE SEQUENCE</scope>
    <source>
        <strain evidence="12">YH-ols2217</strain>
    </source>
</reference>
<dbReference type="InterPro" id="IPR002123">
    <property type="entry name" value="Plipid/glycerol_acylTrfase"/>
</dbReference>
<dbReference type="Gene3D" id="3.40.50.300">
    <property type="entry name" value="P-loop containing nucleotide triphosphate hydrolases"/>
    <property type="match status" value="1"/>
</dbReference>
<evidence type="ECO:0000256" key="5">
    <source>
        <dbReference type="ARBA" id="ARBA00022840"/>
    </source>
</evidence>
<dbReference type="RefSeq" id="WP_283712565.1">
    <property type="nucleotide sequence ID" value="NZ_JASJEW010000001.1"/>
</dbReference>
<feature type="compositionally biased region" description="Basic residues" evidence="10">
    <location>
        <begin position="264"/>
        <end position="273"/>
    </location>
</feature>
<dbReference type="SMART" id="SM00563">
    <property type="entry name" value="PlsC"/>
    <property type="match status" value="1"/>
</dbReference>
<dbReference type="Proteomes" id="UP001431693">
    <property type="component" value="Unassembled WGS sequence"/>
</dbReference>
<evidence type="ECO:0000256" key="6">
    <source>
        <dbReference type="ARBA" id="ARBA00023315"/>
    </source>
</evidence>
<keyword evidence="6" id="KW-0012">Acyltransferase</keyword>
<dbReference type="InterPro" id="IPR003136">
    <property type="entry name" value="Cytidylate_kin"/>
</dbReference>
<keyword evidence="13" id="KW-1185">Reference proteome</keyword>
<dbReference type="CDD" id="cd02020">
    <property type="entry name" value="CMPK"/>
    <property type="match status" value="1"/>
</dbReference>
<dbReference type="EC" id="2.7.4.25" evidence="9"/>
<dbReference type="EMBL" id="JASJEX010000001">
    <property type="protein sequence ID" value="MDJ1128929.1"/>
    <property type="molecule type" value="Genomic_DNA"/>
</dbReference>
<evidence type="ECO:0000256" key="2">
    <source>
        <dbReference type="ARBA" id="ARBA00022679"/>
    </source>
</evidence>
<name>A0ABT6ZIP6_9ACTN</name>
<keyword evidence="2 9" id="KW-0808">Transferase</keyword>
<dbReference type="InterPro" id="IPR011994">
    <property type="entry name" value="Cytidylate_kinase_dom"/>
</dbReference>
<feature type="region of interest" description="Disordered" evidence="10">
    <location>
        <begin position="225"/>
        <end position="276"/>
    </location>
</feature>
<evidence type="ECO:0000256" key="3">
    <source>
        <dbReference type="ARBA" id="ARBA00022741"/>
    </source>
</evidence>
<comment type="subcellular location">
    <subcellularLocation>
        <location evidence="9">Cytoplasm</location>
    </subcellularLocation>
</comment>
<accession>A0ABT6ZIP6</accession>
<evidence type="ECO:0000256" key="8">
    <source>
        <dbReference type="ARBA" id="ARBA00048478"/>
    </source>
</evidence>